<accession>A0A9P5RVZ7</accession>
<protein>
    <submittedName>
        <fullName evidence="2">Uncharacterized protein</fullName>
    </submittedName>
</protein>
<feature type="compositionally biased region" description="Low complexity" evidence="1">
    <location>
        <begin position="98"/>
        <end position="123"/>
    </location>
</feature>
<dbReference type="EMBL" id="JAAAUQ010000605">
    <property type="protein sequence ID" value="KAF9148851.1"/>
    <property type="molecule type" value="Genomic_DNA"/>
</dbReference>
<name>A0A9P5RVZ7_9FUNG</name>
<dbReference type="AlphaFoldDB" id="A0A9P5RVZ7"/>
<reference evidence="2" key="1">
    <citation type="journal article" date="2020" name="Fungal Divers.">
        <title>Resolving the Mortierellaceae phylogeny through synthesis of multi-gene phylogenetics and phylogenomics.</title>
        <authorList>
            <person name="Vandepol N."/>
            <person name="Liber J."/>
            <person name="Desiro A."/>
            <person name="Na H."/>
            <person name="Kennedy M."/>
            <person name="Barry K."/>
            <person name="Grigoriev I.V."/>
            <person name="Miller A.N."/>
            <person name="O'Donnell K."/>
            <person name="Stajich J.E."/>
            <person name="Bonito G."/>
        </authorList>
    </citation>
    <scope>NUCLEOTIDE SEQUENCE</scope>
    <source>
        <strain evidence="2">NRRL 6426</strain>
    </source>
</reference>
<proteinExistence type="predicted"/>
<dbReference type="OrthoDB" id="2439352at2759"/>
<evidence type="ECO:0000313" key="2">
    <source>
        <dbReference type="EMBL" id="KAF9148851.1"/>
    </source>
</evidence>
<organism evidence="2 3">
    <name type="scientific">Linnemannia schmuckeri</name>
    <dbReference type="NCBI Taxonomy" id="64567"/>
    <lineage>
        <taxon>Eukaryota</taxon>
        <taxon>Fungi</taxon>
        <taxon>Fungi incertae sedis</taxon>
        <taxon>Mucoromycota</taxon>
        <taxon>Mortierellomycotina</taxon>
        <taxon>Mortierellomycetes</taxon>
        <taxon>Mortierellales</taxon>
        <taxon>Mortierellaceae</taxon>
        <taxon>Linnemannia</taxon>
    </lineage>
</organism>
<feature type="region of interest" description="Disordered" evidence="1">
    <location>
        <begin position="59"/>
        <end position="123"/>
    </location>
</feature>
<gene>
    <name evidence="2" type="ORF">BG015_009403</name>
</gene>
<evidence type="ECO:0000313" key="3">
    <source>
        <dbReference type="Proteomes" id="UP000748756"/>
    </source>
</evidence>
<comment type="caution">
    <text evidence="2">The sequence shown here is derived from an EMBL/GenBank/DDBJ whole genome shotgun (WGS) entry which is preliminary data.</text>
</comment>
<evidence type="ECO:0000256" key="1">
    <source>
        <dbReference type="SAM" id="MobiDB-lite"/>
    </source>
</evidence>
<sequence>MLSSFGPIFPIIHPPSNFRYSISIQRMPHIDPRPYPKHPPQPNLQTKVVRGNMMAITHQKSARADDAPRQNGNNQSIFLNNEVVNVGGQAPNPPQPAGQPGVPNQNQNPGPQGGPVSQPPATA</sequence>
<keyword evidence="3" id="KW-1185">Reference proteome</keyword>
<dbReference type="Proteomes" id="UP000748756">
    <property type="component" value="Unassembled WGS sequence"/>
</dbReference>
<feature type="compositionally biased region" description="Polar residues" evidence="1">
    <location>
        <begin position="70"/>
        <end position="83"/>
    </location>
</feature>